<sequence length="170" mass="18861">MLKLCLVAACTILAVVSSGKAMPPPDLENDPNVQKLAKDGVAQYAKEHNKMVGFVKVTKATRRIVAGTEYSLDIDALIIKPHSKIFAIFFLVLAVRLGLADTEDGFVPVPIKEDEDLARRAMAYLPGGFDRFKLSGIFLAEERSEPVLAYRIFRNKWYLSPGLFGHSCYL</sequence>
<dbReference type="Proteomes" id="UP000582659">
    <property type="component" value="Unassembled WGS sequence"/>
</dbReference>
<dbReference type="EMBL" id="CAJFDI010000003">
    <property type="protein sequence ID" value="CAD5222321.1"/>
    <property type="molecule type" value="Genomic_DNA"/>
</dbReference>
<dbReference type="GO" id="GO:0004869">
    <property type="term" value="F:cysteine-type endopeptidase inhibitor activity"/>
    <property type="evidence" value="ECO:0007669"/>
    <property type="project" value="InterPro"/>
</dbReference>
<dbReference type="InterPro" id="IPR046350">
    <property type="entry name" value="Cystatin_sf"/>
</dbReference>
<dbReference type="AlphaFoldDB" id="A0A7I8WHF1"/>
<dbReference type="InterPro" id="IPR000010">
    <property type="entry name" value="Cystatin_dom"/>
</dbReference>
<evidence type="ECO:0000313" key="4">
    <source>
        <dbReference type="Proteomes" id="UP000659654"/>
    </source>
</evidence>
<evidence type="ECO:0000256" key="1">
    <source>
        <dbReference type="SAM" id="SignalP"/>
    </source>
</evidence>
<name>A0A7I8WHF1_BURXY</name>
<evidence type="ECO:0000313" key="3">
    <source>
        <dbReference type="EMBL" id="CAD5222321.1"/>
    </source>
</evidence>
<accession>A0A7I8WHF1</accession>
<dbReference type="Proteomes" id="UP000659654">
    <property type="component" value="Unassembled WGS sequence"/>
</dbReference>
<feature type="domain" description="Cystatin" evidence="2">
    <location>
        <begin position="26"/>
        <end position="76"/>
    </location>
</feature>
<comment type="caution">
    <text evidence="3">The sequence shown here is derived from an EMBL/GenBank/DDBJ whole genome shotgun (WGS) entry which is preliminary data.</text>
</comment>
<organism evidence="3 4">
    <name type="scientific">Bursaphelenchus xylophilus</name>
    <name type="common">Pinewood nematode worm</name>
    <name type="synonym">Aphelenchoides xylophilus</name>
    <dbReference type="NCBI Taxonomy" id="6326"/>
    <lineage>
        <taxon>Eukaryota</taxon>
        <taxon>Metazoa</taxon>
        <taxon>Ecdysozoa</taxon>
        <taxon>Nematoda</taxon>
        <taxon>Chromadorea</taxon>
        <taxon>Rhabditida</taxon>
        <taxon>Tylenchina</taxon>
        <taxon>Tylenchomorpha</taxon>
        <taxon>Aphelenchoidea</taxon>
        <taxon>Aphelenchoididae</taxon>
        <taxon>Bursaphelenchus</taxon>
    </lineage>
</organism>
<keyword evidence="4" id="KW-1185">Reference proteome</keyword>
<dbReference type="SMR" id="A0A7I8WHF1"/>
<feature type="signal peptide" evidence="1">
    <location>
        <begin position="1"/>
        <end position="21"/>
    </location>
</feature>
<dbReference type="EMBL" id="CAJFCV020000003">
    <property type="protein sequence ID" value="CAG9109798.1"/>
    <property type="molecule type" value="Genomic_DNA"/>
</dbReference>
<dbReference type="Pfam" id="PF00031">
    <property type="entry name" value="Cystatin"/>
    <property type="match status" value="1"/>
</dbReference>
<feature type="chain" id="PRO_5035412427" evidence="1">
    <location>
        <begin position="22"/>
        <end position="170"/>
    </location>
</feature>
<proteinExistence type="predicted"/>
<dbReference type="Gene3D" id="3.10.450.10">
    <property type="match status" value="1"/>
</dbReference>
<dbReference type="SUPFAM" id="SSF54403">
    <property type="entry name" value="Cystatin/monellin"/>
    <property type="match status" value="1"/>
</dbReference>
<gene>
    <name evidence="3" type="ORF">BXYJ_LOCUS7289</name>
</gene>
<keyword evidence="1" id="KW-0732">Signal</keyword>
<dbReference type="OrthoDB" id="2016588at2759"/>
<protein>
    <submittedName>
        <fullName evidence="3">(pine wood nematode) hypothetical protein</fullName>
    </submittedName>
</protein>
<reference evidence="3" key="1">
    <citation type="submission" date="2020-09" db="EMBL/GenBank/DDBJ databases">
        <authorList>
            <person name="Kikuchi T."/>
        </authorList>
    </citation>
    <scope>NUCLEOTIDE SEQUENCE</scope>
    <source>
        <strain evidence="3">Ka4C1</strain>
    </source>
</reference>
<dbReference type="CDD" id="cd00042">
    <property type="entry name" value="CY"/>
    <property type="match status" value="1"/>
</dbReference>
<evidence type="ECO:0000259" key="2">
    <source>
        <dbReference type="Pfam" id="PF00031"/>
    </source>
</evidence>